<dbReference type="Pfam" id="PF00096">
    <property type="entry name" value="zf-C2H2"/>
    <property type="match status" value="2"/>
</dbReference>
<evidence type="ECO:0000256" key="3">
    <source>
        <dbReference type="ARBA" id="ARBA00022737"/>
    </source>
</evidence>
<feature type="binding site" evidence="8">
    <location>
        <position position="13"/>
    </location>
    <ligand>
        <name>Zn(2+)</name>
        <dbReference type="ChEBI" id="CHEBI:29105"/>
    </ligand>
</feature>
<protein>
    <submittedName>
        <fullName evidence="13">Uncharacterized protein</fullName>
    </submittedName>
</protein>
<dbReference type="Gene3D" id="3.30.160.60">
    <property type="entry name" value="Classic Zinc Finger"/>
    <property type="match status" value="1"/>
</dbReference>
<keyword evidence="5 8" id="KW-0862">Zinc</keyword>
<dbReference type="SUPFAM" id="SSF57667">
    <property type="entry name" value="beta-beta-alpha zinc fingers"/>
    <property type="match status" value="1"/>
</dbReference>
<evidence type="ECO:0000313" key="12">
    <source>
        <dbReference type="Proteomes" id="UP000694866"/>
    </source>
</evidence>
<feature type="compositionally biased region" description="Basic and acidic residues" evidence="9">
    <location>
        <begin position="213"/>
        <end position="223"/>
    </location>
</feature>
<feature type="binding site" evidence="8">
    <location>
        <position position="16"/>
    </location>
    <ligand>
        <name>Zn(2+)</name>
        <dbReference type="ChEBI" id="CHEBI:29105"/>
    </ligand>
</feature>
<sequence>MPKRAKSSSMETCRICLCDNGVMTDIFTTELRGMIKELAESTSINIDENEGYPRSICHVCLYKLDMWCDFKAQFLRSNRILVQQLEGSELSDHIKKMRPGASLRMSPVKLDDNPIKMEISPEPSENLLDSLPTPPGMLESASETNSQRMPSPTLKPRSSNGRRTSEQRLASTQRWEARKKALLAATGENDSDTDSMASDDNQLSPIQKARAKNNAEKEAERQRRVSKACHNLQQEGSLEISATDTYLQKSSEDNSQIKLLDKTEDFVPQSVQSEIMMRDATYVVTSTLMLTDPSANQNHLMKEKGSEDLPNYQNTDIMDAVKLKRVSPLLKTTQNDKKLIERCLNIEVEGTELPTLQKVQTELAKFIEMEVKQKLMNNTPIEEKIESKPLDSGRTLEQKLKNLIERTLKKNIENSRMKRVPMSKITAGDRMNKTFSSHFIKAAMKSPLFQPKVLLRRVAIPTVEKRQNSPRKVKEKVRKTPEFLFDDTKLLVTPSRKTYSVKSSHTPNILKCSRTDSTASIKPDDSIKTPENLDLHIDNHICGICGAIFSSKAEMETHHECHTSTPSSEVKHKMMRCKRCQEIVEAKFVKTHVCKTSKYKCEICNQVFKIQSALDEHLQEHNDHQVDPHIYPDHSLPISQSAPAVVNLDGGNQGAYSCFICDKNFTNADVLKDHIQTHCDNMSEGEQAQSERVYQCAICGEIMDSESTLENHVEKHLYDDEDDNPNLINIEGLIQVQIDKHITIVQP</sequence>
<dbReference type="InterPro" id="IPR013087">
    <property type="entry name" value="Znf_C2H2_type"/>
</dbReference>
<feature type="domain" description="ZAD" evidence="11">
    <location>
        <begin position="11"/>
        <end position="84"/>
    </location>
</feature>
<gene>
    <name evidence="13" type="primary">LOC105265183</name>
</gene>
<dbReference type="SMART" id="SM00355">
    <property type="entry name" value="ZnF_C2H2"/>
    <property type="match status" value="4"/>
</dbReference>
<evidence type="ECO:0000256" key="6">
    <source>
        <dbReference type="ARBA" id="ARBA00023242"/>
    </source>
</evidence>
<evidence type="ECO:0000256" key="4">
    <source>
        <dbReference type="ARBA" id="ARBA00022771"/>
    </source>
</evidence>
<proteinExistence type="predicted"/>
<dbReference type="Proteomes" id="UP000694866">
    <property type="component" value="Unplaced"/>
</dbReference>
<evidence type="ECO:0000256" key="9">
    <source>
        <dbReference type="SAM" id="MobiDB-lite"/>
    </source>
</evidence>
<dbReference type="SUPFAM" id="SSF57716">
    <property type="entry name" value="Glucocorticoid receptor-like (DNA-binding domain)"/>
    <property type="match status" value="1"/>
</dbReference>
<keyword evidence="12" id="KW-1185">Reference proteome</keyword>
<dbReference type="InterPro" id="IPR050888">
    <property type="entry name" value="ZnF_C2H2-type_TF"/>
</dbReference>
<evidence type="ECO:0000313" key="13">
    <source>
        <dbReference type="RefSeq" id="XP_011300856.1"/>
    </source>
</evidence>
<keyword evidence="3" id="KW-0677">Repeat</keyword>
<organism evidence="12 13">
    <name type="scientific">Fopius arisanus</name>
    <dbReference type="NCBI Taxonomy" id="64838"/>
    <lineage>
        <taxon>Eukaryota</taxon>
        <taxon>Metazoa</taxon>
        <taxon>Ecdysozoa</taxon>
        <taxon>Arthropoda</taxon>
        <taxon>Hexapoda</taxon>
        <taxon>Insecta</taxon>
        <taxon>Pterygota</taxon>
        <taxon>Neoptera</taxon>
        <taxon>Endopterygota</taxon>
        <taxon>Hymenoptera</taxon>
        <taxon>Apocrita</taxon>
        <taxon>Ichneumonoidea</taxon>
        <taxon>Braconidae</taxon>
        <taxon>Opiinae</taxon>
        <taxon>Fopius</taxon>
    </lineage>
</organism>
<reference evidence="13" key="1">
    <citation type="submission" date="2025-08" db="UniProtKB">
        <authorList>
            <consortium name="RefSeq"/>
        </authorList>
    </citation>
    <scope>IDENTIFICATION</scope>
    <source>
        <strain evidence="13">USDA-PBARC FA_bdor</strain>
        <tissue evidence="13">Whole organism</tissue>
    </source>
</reference>
<evidence type="ECO:0000256" key="2">
    <source>
        <dbReference type="ARBA" id="ARBA00022723"/>
    </source>
</evidence>
<keyword evidence="6" id="KW-0539">Nucleus</keyword>
<evidence type="ECO:0000256" key="5">
    <source>
        <dbReference type="ARBA" id="ARBA00022833"/>
    </source>
</evidence>
<feature type="binding site" evidence="8">
    <location>
        <position position="60"/>
    </location>
    <ligand>
        <name>Zn(2+)</name>
        <dbReference type="ChEBI" id="CHEBI:29105"/>
    </ligand>
</feature>
<dbReference type="RefSeq" id="XP_011300856.1">
    <property type="nucleotide sequence ID" value="XM_011302554.1"/>
</dbReference>
<dbReference type="SMART" id="SM00868">
    <property type="entry name" value="zf-AD"/>
    <property type="match status" value="1"/>
</dbReference>
<dbReference type="GO" id="GO:0008270">
    <property type="term" value="F:zinc ion binding"/>
    <property type="evidence" value="ECO:0007669"/>
    <property type="project" value="UniProtKB-UniRule"/>
</dbReference>
<dbReference type="PANTHER" id="PTHR24406">
    <property type="entry name" value="TRANSCRIPTIONAL REPRESSOR CTCFL-RELATED"/>
    <property type="match status" value="1"/>
</dbReference>
<dbReference type="OrthoDB" id="3437960at2759"/>
<name>A0A9R1TYM1_9HYME</name>
<evidence type="ECO:0000256" key="7">
    <source>
        <dbReference type="PROSITE-ProRule" id="PRU00042"/>
    </source>
</evidence>
<keyword evidence="4 7" id="KW-0863">Zinc-finger</keyword>
<feature type="compositionally biased region" description="Polar residues" evidence="9">
    <location>
        <begin position="141"/>
        <end position="174"/>
    </location>
</feature>
<keyword evidence="2 8" id="KW-0479">Metal-binding</keyword>
<accession>A0A9R1TYM1</accession>
<dbReference type="InterPro" id="IPR012934">
    <property type="entry name" value="Znf_AD"/>
</dbReference>
<feature type="domain" description="C2H2-type" evidence="10">
    <location>
        <begin position="694"/>
        <end position="721"/>
    </location>
</feature>
<dbReference type="AlphaFoldDB" id="A0A9R1TYM1"/>
<evidence type="ECO:0000259" key="10">
    <source>
        <dbReference type="PROSITE" id="PS50157"/>
    </source>
</evidence>
<feature type="domain" description="C2H2-type" evidence="10">
    <location>
        <begin position="656"/>
        <end position="683"/>
    </location>
</feature>
<feature type="domain" description="C2H2-type" evidence="10">
    <location>
        <begin position="599"/>
        <end position="626"/>
    </location>
</feature>
<feature type="domain" description="C2H2-type" evidence="10">
    <location>
        <begin position="540"/>
        <end position="567"/>
    </location>
</feature>
<dbReference type="GO" id="GO:0005634">
    <property type="term" value="C:nucleus"/>
    <property type="evidence" value="ECO:0007669"/>
    <property type="project" value="UniProtKB-SubCell"/>
</dbReference>
<dbReference type="PROSITE" id="PS51915">
    <property type="entry name" value="ZAD"/>
    <property type="match status" value="1"/>
</dbReference>
<feature type="region of interest" description="Disordered" evidence="9">
    <location>
        <begin position="104"/>
        <end position="226"/>
    </location>
</feature>
<dbReference type="Pfam" id="PF07776">
    <property type="entry name" value="zf-AD"/>
    <property type="match status" value="1"/>
</dbReference>
<dbReference type="KEGG" id="fas:105265183"/>
<evidence type="ECO:0000256" key="1">
    <source>
        <dbReference type="ARBA" id="ARBA00004123"/>
    </source>
</evidence>
<dbReference type="PROSITE" id="PS00028">
    <property type="entry name" value="ZINC_FINGER_C2H2_1"/>
    <property type="match status" value="4"/>
</dbReference>
<dbReference type="PROSITE" id="PS50157">
    <property type="entry name" value="ZINC_FINGER_C2H2_2"/>
    <property type="match status" value="4"/>
</dbReference>
<dbReference type="GeneID" id="105265183"/>
<evidence type="ECO:0000259" key="11">
    <source>
        <dbReference type="PROSITE" id="PS51915"/>
    </source>
</evidence>
<evidence type="ECO:0000256" key="8">
    <source>
        <dbReference type="PROSITE-ProRule" id="PRU01263"/>
    </source>
</evidence>
<dbReference type="InterPro" id="IPR036236">
    <property type="entry name" value="Znf_C2H2_sf"/>
</dbReference>
<feature type="compositionally biased region" description="Polar residues" evidence="9">
    <location>
        <begin position="194"/>
        <end position="205"/>
    </location>
</feature>
<comment type="subcellular location">
    <subcellularLocation>
        <location evidence="1">Nucleus</location>
    </subcellularLocation>
</comment>
<feature type="binding site" evidence="8">
    <location>
        <position position="57"/>
    </location>
    <ligand>
        <name>Zn(2+)</name>
        <dbReference type="ChEBI" id="CHEBI:29105"/>
    </ligand>
</feature>